<dbReference type="AlphaFoldDB" id="A0A5B8UML4"/>
<feature type="signal peptide" evidence="1">
    <location>
        <begin position="1"/>
        <end position="32"/>
    </location>
</feature>
<dbReference type="Pfam" id="PF01676">
    <property type="entry name" value="Metalloenzyme"/>
    <property type="match status" value="1"/>
</dbReference>
<name>A0A5B8UML4_9BACT</name>
<dbReference type="InterPro" id="IPR006124">
    <property type="entry name" value="Metalloenzyme"/>
</dbReference>
<evidence type="ECO:0000256" key="1">
    <source>
        <dbReference type="SAM" id="SignalP"/>
    </source>
</evidence>
<protein>
    <submittedName>
        <fullName evidence="3">Phosphoglyceromutase</fullName>
    </submittedName>
</protein>
<gene>
    <name evidence="3" type="ORF">FSB75_18470</name>
</gene>
<sequence length="388" mass="43777">MRTRSGGCFAKPFAMKTRFCVGLLLFALVSKAQEKAQNLFIITTDGVRWQEIFNGADSLLLSNPHFVNDTALAKRLYWDDSQNERRKKLLPFFWNVLAKEGQLYGNRQKESRVNVKNIYKISYPGYNELLSGYPDPLPILNAPQQNRNKTVLEFLAENPAFNDSVASFTSWNVFPFILNKTKSCVKQNCGYENVDDTTESVDVLNRVQNGVPQKNKTRYDLLTFFAAKQYIRQHHPRVVFLSLGETDEFAHQGRYDLYLQQLSAVDKMIAELWYAAQTDPVYKDKTTFLLSTDHGRGRSERWTTHHAFIRGSGEIWLGLLGGNIAPAGEMQGVNTIFQNQVAATAAFLLGEEFRSNRNTGKPINLPSQIEVAAGTKLSGANATVSVNK</sequence>
<organism evidence="3 4">
    <name type="scientific">Flavisolibacter ginsenosidimutans</name>
    <dbReference type="NCBI Taxonomy" id="661481"/>
    <lineage>
        <taxon>Bacteria</taxon>
        <taxon>Pseudomonadati</taxon>
        <taxon>Bacteroidota</taxon>
        <taxon>Chitinophagia</taxon>
        <taxon>Chitinophagales</taxon>
        <taxon>Chitinophagaceae</taxon>
        <taxon>Flavisolibacter</taxon>
    </lineage>
</organism>
<feature type="chain" id="PRO_5022688220" evidence="1">
    <location>
        <begin position="33"/>
        <end position="388"/>
    </location>
</feature>
<dbReference type="Proteomes" id="UP000321204">
    <property type="component" value="Chromosome"/>
</dbReference>
<dbReference type="OrthoDB" id="9791578at2"/>
<dbReference type="InterPro" id="IPR017850">
    <property type="entry name" value="Alkaline_phosphatase_core_sf"/>
</dbReference>
<dbReference type="Gene3D" id="3.40.720.10">
    <property type="entry name" value="Alkaline Phosphatase, subunit A"/>
    <property type="match status" value="1"/>
</dbReference>
<proteinExistence type="predicted"/>
<evidence type="ECO:0000313" key="4">
    <source>
        <dbReference type="Proteomes" id="UP000321204"/>
    </source>
</evidence>
<evidence type="ECO:0000313" key="3">
    <source>
        <dbReference type="EMBL" id="QEC57803.1"/>
    </source>
</evidence>
<dbReference type="GO" id="GO:0046872">
    <property type="term" value="F:metal ion binding"/>
    <property type="evidence" value="ECO:0007669"/>
    <property type="project" value="InterPro"/>
</dbReference>
<dbReference type="GO" id="GO:0003824">
    <property type="term" value="F:catalytic activity"/>
    <property type="evidence" value="ECO:0007669"/>
    <property type="project" value="InterPro"/>
</dbReference>
<feature type="domain" description="Metalloenzyme" evidence="2">
    <location>
        <begin position="226"/>
        <end position="305"/>
    </location>
</feature>
<dbReference type="KEGG" id="fgg:FSB75_18470"/>
<dbReference type="EMBL" id="CP042433">
    <property type="protein sequence ID" value="QEC57803.1"/>
    <property type="molecule type" value="Genomic_DNA"/>
</dbReference>
<keyword evidence="1" id="KW-0732">Signal</keyword>
<accession>A0A5B8UML4</accession>
<keyword evidence="4" id="KW-1185">Reference proteome</keyword>
<reference evidence="3 4" key="1">
    <citation type="journal article" date="2015" name="Int. J. Syst. Evol. Microbiol.">
        <title>Flavisolibacter ginsenosidimutans sp. nov., with ginsenoside-converting activity isolated from soil used for cultivating ginseng.</title>
        <authorList>
            <person name="Zhao Y."/>
            <person name="Liu Q."/>
            <person name="Kang M.S."/>
            <person name="Jin F."/>
            <person name="Yu H."/>
            <person name="Im W.T."/>
        </authorList>
    </citation>
    <scope>NUCLEOTIDE SEQUENCE [LARGE SCALE GENOMIC DNA]</scope>
    <source>
        <strain evidence="3 4">Gsoil 636</strain>
    </source>
</reference>
<dbReference type="SUPFAM" id="SSF53649">
    <property type="entry name" value="Alkaline phosphatase-like"/>
    <property type="match status" value="1"/>
</dbReference>
<evidence type="ECO:0000259" key="2">
    <source>
        <dbReference type="Pfam" id="PF01676"/>
    </source>
</evidence>